<reference evidence="5 6" key="1">
    <citation type="submission" date="2020-08" db="EMBL/GenBank/DDBJ databases">
        <title>Genomic Encyclopedia of Type Strains, Phase III (KMG-III): the genomes of soil and plant-associated and newly described type strains.</title>
        <authorList>
            <person name="Whitman W."/>
        </authorList>
    </citation>
    <scope>NUCLEOTIDE SEQUENCE [LARGE SCALE GENOMIC DNA]</scope>
    <source>
        <strain evidence="5 6">CECT 8654</strain>
    </source>
</reference>
<keyword evidence="2 5" id="KW-0436">Ligase</keyword>
<dbReference type="GO" id="GO:0031956">
    <property type="term" value="F:medium-chain fatty acid-CoA ligase activity"/>
    <property type="evidence" value="ECO:0007669"/>
    <property type="project" value="TreeGrafter"/>
</dbReference>
<dbReference type="Gene3D" id="2.30.38.10">
    <property type="entry name" value="Luciferase, Domain 3"/>
    <property type="match status" value="1"/>
</dbReference>
<dbReference type="Pfam" id="PF13193">
    <property type="entry name" value="AMP-binding_C"/>
    <property type="match status" value="1"/>
</dbReference>
<dbReference type="EMBL" id="JACHWY010000001">
    <property type="protein sequence ID" value="MBB3046270.1"/>
    <property type="molecule type" value="Genomic_DNA"/>
</dbReference>
<dbReference type="InterPro" id="IPR045851">
    <property type="entry name" value="AMP-bd_C_sf"/>
</dbReference>
<dbReference type="InterPro" id="IPR020845">
    <property type="entry name" value="AMP-binding_CS"/>
</dbReference>
<dbReference type="Pfam" id="PF00501">
    <property type="entry name" value="AMP-binding"/>
    <property type="match status" value="1"/>
</dbReference>
<evidence type="ECO:0000259" key="4">
    <source>
        <dbReference type="Pfam" id="PF13193"/>
    </source>
</evidence>
<dbReference type="InterPro" id="IPR025110">
    <property type="entry name" value="AMP-bd_C"/>
</dbReference>
<dbReference type="PANTHER" id="PTHR43201">
    <property type="entry name" value="ACYL-COA SYNTHETASE"/>
    <property type="match status" value="1"/>
</dbReference>
<dbReference type="Gene3D" id="3.30.300.30">
    <property type="match status" value="1"/>
</dbReference>
<gene>
    <name evidence="5" type="ORF">FHR99_000506</name>
</gene>
<accession>A0A7W4W2I8</accession>
<comment type="caution">
    <text evidence="5">The sequence shown here is derived from an EMBL/GenBank/DDBJ whole genome shotgun (WGS) entry which is preliminary data.</text>
</comment>
<feature type="domain" description="AMP-binding enzyme C-terminal" evidence="4">
    <location>
        <begin position="476"/>
        <end position="552"/>
    </location>
</feature>
<dbReference type="RefSeq" id="WP_183408972.1">
    <property type="nucleotide sequence ID" value="NZ_JACHWY010000001.1"/>
</dbReference>
<protein>
    <submittedName>
        <fullName evidence="5">Acyl-CoA synthetase (AMP-forming)/AMP-acid ligase II</fullName>
    </submittedName>
</protein>
<dbReference type="AlphaFoldDB" id="A0A7W4W2I8"/>
<dbReference type="InterPro" id="IPR000873">
    <property type="entry name" value="AMP-dep_synth/lig_dom"/>
</dbReference>
<name>A0A7W4W2I8_9GAMM</name>
<organism evidence="5 6">
    <name type="scientific">Litorivivens lipolytica</name>
    <dbReference type="NCBI Taxonomy" id="1524264"/>
    <lineage>
        <taxon>Bacteria</taxon>
        <taxon>Pseudomonadati</taxon>
        <taxon>Pseudomonadota</taxon>
        <taxon>Gammaproteobacteria</taxon>
        <taxon>Litorivivens</taxon>
    </lineage>
</organism>
<evidence type="ECO:0000313" key="6">
    <source>
        <dbReference type="Proteomes" id="UP000537130"/>
    </source>
</evidence>
<dbReference type="GO" id="GO:0006631">
    <property type="term" value="P:fatty acid metabolic process"/>
    <property type="evidence" value="ECO:0007669"/>
    <property type="project" value="TreeGrafter"/>
</dbReference>
<feature type="domain" description="AMP-dependent synthetase/ligase" evidence="3">
    <location>
        <begin position="52"/>
        <end position="426"/>
    </location>
</feature>
<keyword evidence="6" id="KW-1185">Reference proteome</keyword>
<dbReference type="SUPFAM" id="SSF56801">
    <property type="entry name" value="Acetyl-CoA synthetase-like"/>
    <property type="match status" value="1"/>
</dbReference>
<sequence>MTDIVARLNECASQLMQPGSPFEIGQQTINGTEFTVYKNAPTTVKDMLDAGRAHGDAVFIVYEGEQLSFNEFFRQADALAHQLVDRHGIEKGDRVAIAMRNYPEWMIAFTAVVSLGAIVVPLNSWGQRAELEYGLSDSGARVVVCDEQRYRFIDDLLPTMNVQAVVARATGDLGSNAVHYADFIAGGLGKPCPVFSCEAEDPVMIMYTSGTTGKPKGVLSNHRNIVQALTNFEFHAACSAMANPKAIEHMMTCGHAPKSLLAVPLFHVSGCHAQFLLTLRGGRCIVMMYKWDPGEALRLIEKEKITIFSGAPSMVMDLLEHPDFDKTDTSSLYTLSGGGAASPPKLNRLLEEKVTNFYAGAGYGMTESNATCSNCTGEAFLYKPRSSGTISPIVELKTVDENGKDLPRGEKGEIWLKSPTNVSEYWEKPEATAETFHQGWIATGDIGYIDDENFVFIVDRAKDMIIRGGENIAAGEIEACLLEMAEVHEVAAFGVPHEKLGEELAVAITPQPGATVSEQAVQAYVKSKLAGFKVPTYVWVREEELPRNATGKILKKQLQADYLKQHG</sequence>
<dbReference type="PANTHER" id="PTHR43201:SF5">
    <property type="entry name" value="MEDIUM-CHAIN ACYL-COA LIGASE ACSF2, MITOCHONDRIAL"/>
    <property type="match status" value="1"/>
</dbReference>
<comment type="similarity">
    <text evidence="1">Belongs to the ATP-dependent AMP-binding enzyme family.</text>
</comment>
<evidence type="ECO:0000256" key="1">
    <source>
        <dbReference type="ARBA" id="ARBA00006432"/>
    </source>
</evidence>
<dbReference type="Gene3D" id="3.40.50.980">
    <property type="match status" value="2"/>
</dbReference>
<evidence type="ECO:0000313" key="5">
    <source>
        <dbReference type="EMBL" id="MBB3046270.1"/>
    </source>
</evidence>
<dbReference type="Proteomes" id="UP000537130">
    <property type="component" value="Unassembled WGS sequence"/>
</dbReference>
<dbReference type="PROSITE" id="PS00455">
    <property type="entry name" value="AMP_BINDING"/>
    <property type="match status" value="1"/>
</dbReference>
<evidence type="ECO:0000259" key="3">
    <source>
        <dbReference type="Pfam" id="PF00501"/>
    </source>
</evidence>
<proteinExistence type="inferred from homology"/>
<evidence type="ECO:0000256" key="2">
    <source>
        <dbReference type="ARBA" id="ARBA00022598"/>
    </source>
</evidence>